<dbReference type="EMBL" id="MU001503">
    <property type="protein sequence ID" value="KAF2442766.1"/>
    <property type="molecule type" value="Genomic_DNA"/>
</dbReference>
<evidence type="ECO:0000256" key="4">
    <source>
        <dbReference type="ARBA" id="ARBA00023136"/>
    </source>
</evidence>
<proteinExistence type="inferred from homology"/>
<dbReference type="GO" id="GO:0016020">
    <property type="term" value="C:membrane"/>
    <property type="evidence" value="ECO:0007669"/>
    <property type="project" value="UniProtKB-SubCell"/>
</dbReference>
<feature type="transmembrane region" description="Helical" evidence="7">
    <location>
        <begin position="45"/>
        <end position="66"/>
    </location>
</feature>
<evidence type="ECO:0000256" key="1">
    <source>
        <dbReference type="ARBA" id="ARBA00004141"/>
    </source>
</evidence>
<feature type="transmembrane region" description="Helical" evidence="7">
    <location>
        <begin position="12"/>
        <end position="33"/>
    </location>
</feature>
<feature type="transmembrane region" description="Helical" evidence="7">
    <location>
        <begin position="86"/>
        <end position="107"/>
    </location>
</feature>
<keyword evidence="4 7" id="KW-0472">Membrane</keyword>
<evidence type="ECO:0000313" key="10">
    <source>
        <dbReference type="Proteomes" id="UP000799764"/>
    </source>
</evidence>
<dbReference type="Proteomes" id="UP000799764">
    <property type="component" value="Unassembled WGS sequence"/>
</dbReference>
<feature type="domain" description="Rhodopsin" evidence="8">
    <location>
        <begin position="29"/>
        <end position="263"/>
    </location>
</feature>
<feature type="region of interest" description="Disordered" evidence="6">
    <location>
        <begin position="310"/>
        <end position="345"/>
    </location>
</feature>
<evidence type="ECO:0000256" key="3">
    <source>
        <dbReference type="ARBA" id="ARBA00022989"/>
    </source>
</evidence>
<accession>A0A9P4PH19</accession>
<reference evidence="9" key="1">
    <citation type="journal article" date="2020" name="Stud. Mycol.">
        <title>101 Dothideomycetes genomes: a test case for predicting lifestyles and emergence of pathogens.</title>
        <authorList>
            <person name="Haridas S."/>
            <person name="Albert R."/>
            <person name="Binder M."/>
            <person name="Bloem J."/>
            <person name="Labutti K."/>
            <person name="Salamov A."/>
            <person name="Andreopoulos B."/>
            <person name="Baker S."/>
            <person name="Barry K."/>
            <person name="Bills G."/>
            <person name="Bluhm B."/>
            <person name="Cannon C."/>
            <person name="Castanera R."/>
            <person name="Culley D."/>
            <person name="Daum C."/>
            <person name="Ezra D."/>
            <person name="Gonzalez J."/>
            <person name="Henrissat B."/>
            <person name="Kuo A."/>
            <person name="Liang C."/>
            <person name="Lipzen A."/>
            <person name="Lutzoni F."/>
            <person name="Magnuson J."/>
            <person name="Mondo S."/>
            <person name="Nolan M."/>
            <person name="Ohm R."/>
            <person name="Pangilinan J."/>
            <person name="Park H.-J."/>
            <person name="Ramirez L."/>
            <person name="Alfaro M."/>
            <person name="Sun H."/>
            <person name="Tritt A."/>
            <person name="Yoshinaga Y."/>
            <person name="Zwiers L.-H."/>
            <person name="Turgeon B."/>
            <person name="Goodwin S."/>
            <person name="Spatafora J."/>
            <person name="Crous P."/>
            <person name="Grigoriev I."/>
        </authorList>
    </citation>
    <scope>NUCLEOTIDE SEQUENCE</scope>
    <source>
        <strain evidence="9">CBS 690.94</strain>
    </source>
</reference>
<keyword evidence="3 7" id="KW-1133">Transmembrane helix</keyword>
<sequence>MSTEPPAYTNGLLVTTWLVTGLSTISLGARLYARYWRFSKFYWDDLFVILAWIFSIPMAAQITLASKHNTVVRTKTFYKNLFLSRPITQLFFYNALWAIKISFLIFFRRIGVVALPTVKRYWTVVSILTIAAYIGGWLLNPYDCWVKKGLLQCDHDPAVVKFTPIALTLATAFDVVTDGLIVAIPFAILSHMRLALRQKIILYSIFSFELVTMLVAVIRVIIAVRRITTDKMFQVTLLLFLSHIEANTAIIVACAGTLRSLFTQKGDTRSGTPAPWDSRPPNNEIVRPPQAATVFSKNLSPRKSQIKVADEEELSSLTMSHHAHQPSKPFETDIPIDLGDLLKKP</sequence>
<feature type="transmembrane region" description="Helical" evidence="7">
    <location>
        <begin position="236"/>
        <end position="258"/>
    </location>
</feature>
<evidence type="ECO:0000256" key="5">
    <source>
        <dbReference type="ARBA" id="ARBA00038359"/>
    </source>
</evidence>
<comment type="subcellular location">
    <subcellularLocation>
        <location evidence="1">Membrane</location>
        <topology evidence="1">Multi-pass membrane protein</topology>
    </subcellularLocation>
</comment>
<evidence type="ECO:0000256" key="2">
    <source>
        <dbReference type="ARBA" id="ARBA00022692"/>
    </source>
</evidence>
<evidence type="ECO:0000259" key="8">
    <source>
        <dbReference type="Pfam" id="PF20684"/>
    </source>
</evidence>
<keyword evidence="10" id="KW-1185">Reference proteome</keyword>
<name>A0A9P4PH19_9PLEO</name>
<comment type="similarity">
    <text evidence="5">Belongs to the SAT4 family.</text>
</comment>
<evidence type="ECO:0000256" key="6">
    <source>
        <dbReference type="SAM" id="MobiDB-lite"/>
    </source>
</evidence>
<dbReference type="InterPro" id="IPR052337">
    <property type="entry name" value="SAT4-like"/>
</dbReference>
<gene>
    <name evidence="9" type="ORF">P171DRAFT_486744</name>
</gene>
<evidence type="ECO:0000256" key="7">
    <source>
        <dbReference type="SAM" id="Phobius"/>
    </source>
</evidence>
<evidence type="ECO:0000313" key="9">
    <source>
        <dbReference type="EMBL" id="KAF2442766.1"/>
    </source>
</evidence>
<dbReference type="Pfam" id="PF20684">
    <property type="entry name" value="Fung_rhodopsin"/>
    <property type="match status" value="1"/>
</dbReference>
<comment type="caution">
    <text evidence="9">The sequence shown here is derived from an EMBL/GenBank/DDBJ whole genome shotgun (WGS) entry which is preliminary data.</text>
</comment>
<keyword evidence="2 7" id="KW-0812">Transmembrane</keyword>
<organism evidence="9 10">
    <name type="scientific">Karstenula rhodostoma CBS 690.94</name>
    <dbReference type="NCBI Taxonomy" id="1392251"/>
    <lineage>
        <taxon>Eukaryota</taxon>
        <taxon>Fungi</taxon>
        <taxon>Dikarya</taxon>
        <taxon>Ascomycota</taxon>
        <taxon>Pezizomycotina</taxon>
        <taxon>Dothideomycetes</taxon>
        <taxon>Pleosporomycetidae</taxon>
        <taxon>Pleosporales</taxon>
        <taxon>Massarineae</taxon>
        <taxon>Didymosphaeriaceae</taxon>
        <taxon>Karstenula</taxon>
    </lineage>
</organism>
<dbReference type="InterPro" id="IPR049326">
    <property type="entry name" value="Rhodopsin_dom_fungi"/>
</dbReference>
<dbReference type="PANTHER" id="PTHR33048:SF162">
    <property type="entry name" value="SATRATOXIN BIOSYNTHESIS SC1 CLUSTER PROTEIN 4"/>
    <property type="match status" value="1"/>
</dbReference>
<dbReference type="OrthoDB" id="444631at2759"/>
<feature type="transmembrane region" description="Helical" evidence="7">
    <location>
        <begin position="165"/>
        <end position="188"/>
    </location>
</feature>
<feature type="transmembrane region" description="Helical" evidence="7">
    <location>
        <begin position="119"/>
        <end position="139"/>
    </location>
</feature>
<dbReference type="AlphaFoldDB" id="A0A9P4PH19"/>
<feature type="transmembrane region" description="Helical" evidence="7">
    <location>
        <begin position="200"/>
        <end position="224"/>
    </location>
</feature>
<dbReference type="PANTHER" id="PTHR33048">
    <property type="entry name" value="PTH11-LIKE INTEGRAL MEMBRANE PROTEIN (AFU_ORTHOLOGUE AFUA_5G11245)"/>
    <property type="match status" value="1"/>
</dbReference>
<protein>
    <recommendedName>
        <fullName evidence="8">Rhodopsin domain-containing protein</fullName>
    </recommendedName>
</protein>